<dbReference type="EMBL" id="JACCBU010000001">
    <property type="protein sequence ID" value="NYE70862.1"/>
    <property type="molecule type" value="Genomic_DNA"/>
</dbReference>
<protein>
    <submittedName>
        <fullName evidence="5">Glycosyltransferase involved in cell wall biosynthesis</fullName>
    </submittedName>
</protein>
<feature type="domain" description="Glycosyl transferase family 1" evidence="3">
    <location>
        <begin position="186"/>
        <end position="331"/>
    </location>
</feature>
<proteinExistence type="predicted"/>
<name>A0A7Y9LAM9_9ACTN</name>
<gene>
    <name evidence="5" type="ORF">BKA15_002191</name>
</gene>
<dbReference type="CDD" id="cd03809">
    <property type="entry name" value="GT4_MtfB-like"/>
    <property type="match status" value="1"/>
</dbReference>
<evidence type="ECO:0000259" key="3">
    <source>
        <dbReference type="Pfam" id="PF00534"/>
    </source>
</evidence>
<dbReference type="Proteomes" id="UP000569914">
    <property type="component" value="Unassembled WGS sequence"/>
</dbReference>
<dbReference type="InterPro" id="IPR028098">
    <property type="entry name" value="Glyco_trans_4-like_N"/>
</dbReference>
<accession>A0A7Y9LAM9</accession>
<dbReference type="InterPro" id="IPR001296">
    <property type="entry name" value="Glyco_trans_1"/>
</dbReference>
<dbReference type="PANTHER" id="PTHR46401">
    <property type="entry name" value="GLYCOSYLTRANSFERASE WBBK-RELATED"/>
    <property type="match status" value="1"/>
</dbReference>
<dbReference type="SUPFAM" id="SSF53756">
    <property type="entry name" value="UDP-Glycosyltransferase/glycogen phosphorylase"/>
    <property type="match status" value="1"/>
</dbReference>
<dbReference type="AlphaFoldDB" id="A0A7Y9LAM9"/>
<dbReference type="Pfam" id="PF13579">
    <property type="entry name" value="Glyco_trans_4_4"/>
    <property type="match status" value="1"/>
</dbReference>
<evidence type="ECO:0000256" key="1">
    <source>
        <dbReference type="ARBA" id="ARBA00022676"/>
    </source>
</evidence>
<evidence type="ECO:0000256" key="2">
    <source>
        <dbReference type="ARBA" id="ARBA00022679"/>
    </source>
</evidence>
<dbReference type="GO" id="GO:0016757">
    <property type="term" value="F:glycosyltransferase activity"/>
    <property type="evidence" value="ECO:0007669"/>
    <property type="project" value="UniProtKB-KW"/>
</dbReference>
<keyword evidence="1" id="KW-0328">Glycosyltransferase</keyword>
<keyword evidence="6" id="KW-1185">Reference proteome</keyword>
<dbReference type="PANTHER" id="PTHR46401:SF8">
    <property type="entry name" value="BLL6006 PROTEIN"/>
    <property type="match status" value="1"/>
</dbReference>
<evidence type="ECO:0000259" key="4">
    <source>
        <dbReference type="Pfam" id="PF13579"/>
    </source>
</evidence>
<keyword evidence="2 5" id="KW-0808">Transferase</keyword>
<organism evidence="5 6">
    <name type="scientific">Microlunatus parietis</name>
    <dbReference type="NCBI Taxonomy" id="682979"/>
    <lineage>
        <taxon>Bacteria</taxon>
        <taxon>Bacillati</taxon>
        <taxon>Actinomycetota</taxon>
        <taxon>Actinomycetes</taxon>
        <taxon>Propionibacteriales</taxon>
        <taxon>Propionibacteriaceae</taxon>
        <taxon>Microlunatus</taxon>
    </lineage>
</organism>
<evidence type="ECO:0000313" key="6">
    <source>
        <dbReference type="Proteomes" id="UP000569914"/>
    </source>
</evidence>
<evidence type="ECO:0000313" key="5">
    <source>
        <dbReference type="EMBL" id="NYE70862.1"/>
    </source>
</evidence>
<reference evidence="5 6" key="1">
    <citation type="submission" date="2020-07" db="EMBL/GenBank/DDBJ databases">
        <title>Sequencing the genomes of 1000 actinobacteria strains.</title>
        <authorList>
            <person name="Klenk H.-P."/>
        </authorList>
    </citation>
    <scope>NUCLEOTIDE SEQUENCE [LARGE SCALE GENOMIC DNA]</scope>
    <source>
        <strain evidence="5 6">DSM 22083</strain>
    </source>
</reference>
<comment type="caution">
    <text evidence="5">The sequence shown here is derived from an EMBL/GenBank/DDBJ whole genome shotgun (WGS) entry which is preliminary data.</text>
</comment>
<feature type="domain" description="Glycosyltransferase subfamily 4-like N-terminal" evidence="4">
    <location>
        <begin position="17"/>
        <end position="169"/>
    </location>
</feature>
<sequence length="356" mass="39724">MRFFFDARYIRTDFHDGISRYSTELGRAVAAQAPVTFLVSDPGQRALLPDGAETIMLHGPTSVLEPFTALRLNRYRPDVVFTPLQTMGSLGRRFRLILTLQDIIYYRDPTPPTNLPPHIRLGWWLYHQAYWPQRLVLDRADAVVTVSETSRSYIEKYRLTRRPITVVSNAPSPLLSVPESGTVGRDLVYVGSFMPYKNTDVLIKALAYLPADFTLHLVSPINADREAELAALIPDGRTVIFHRGVTEAQYLELLGRAYALLTASKVEGFGLPIVEAQRAGVPVICSETDIFTEVAGPDALFFPPDDPVALAKQLETLDDPSVRQRIVDAGRANAARFSWDRSASVLLDLARSLLSR</sequence>
<dbReference type="Gene3D" id="3.40.50.2000">
    <property type="entry name" value="Glycogen Phosphorylase B"/>
    <property type="match status" value="2"/>
</dbReference>
<dbReference type="RefSeq" id="WP_179750632.1">
    <property type="nucleotide sequence ID" value="NZ_JACCBU010000001.1"/>
</dbReference>
<dbReference type="Pfam" id="PF00534">
    <property type="entry name" value="Glycos_transf_1"/>
    <property type="match status" value="1"/>
</dbReference>